<dbReference type="EnsemblMetazoa" id="XM_044459374.1">
    <property type="protein sequence ID" value="XP_044315309.1"/>
    <property type="gene ID" value="LOC123037689"/>
</dbReference>
<organism evidence="2 3">
    <name type="scientific">Drosophila rhopaloa</name>
    <name type="common">Fruit fly</name>
    <dbReference type="NCBI Taxonomy" id="1041015"/>
    <lineage>
        <taxon>Eukaryota</taxon>
        <taxon>Metazoa</taxon>
        <taxon>Ecdysozoa</taxon>
        <taxon>Arthropoda</taxon>
        <taxon>Hexapoda</taxon>
        <taxon>Insecta</taxon>
        <taxon>Pterygota</taxon>
        <taxon>Neoptera</taxon>
        <taxon>Endopterygota</taxon>
        <taxon>Diptera</taxon>
        <taxon>Brachycera</taxon>
        <taxon>Muscomorpha</taxon>
        <taxon>Ephydroidea</taxon>
        <taxon>Drosophilidae</taxon>
        <taxon>Drosophila</taxon>
        <taxon>Sophophora</taxon>
    </lineage>
</organism>
<dbReference type="SUPFAM" id="SSF56672">
    <property type="entry name" value="DNA/RNA polymerases"/>
    <property type="match status" value="1"/>
</dbReference>
<dbReference type="InterPro" id="IPR043502">
    <property type="entry name" value="DNA/RNA_pol_sf"/>
</dbReference>
<dbReference type="InterPro" id="IPR043128">
    <property type="entry name" value="Rev_trsase/Diguanyl_cyclase"/>
</dbReference>
<dbReference type="RefSeq" id="XP_044315309.1">
    <property type="nucleotide sequence ID" value="XM_044459374.1"/>
</dbReference>
<dbReference type="CDD" id="cd00303">
    <property type="entry name" value="retropepsin_like"/>
    <property type="match status" value="1"/>
</dbReference>
<dbReference type="CDD" id="cd01644">
    <property type="entry name" value="RT_pepA17"/>
    <property type="match status" value="1"/>
</dbReference>
<dbReference type="Pfam" id="PF03564">
    <property type="entry name" value="DUF1759"/>
    <property type="match status" value="1"/>
</dbReference>
<dbReference type="InterPro" id="IPR001584">
    <property type="entry name" value="Integrase_cat-core"/>
</dbReference>
<evidence type="ECO:0000313" key="2">
    <source>
        <dbReference type="EnsemblMetazoa" id="XP_044315309.1"/>
    </source>
</evidence>
<keyword evidence="3" id="KW-1185">Reference proteome</keyword>
<dbReference type="GeneID" id="123037689"/>
<dbReference type="Gene3D" id="3.30.70.270">
    <property type="match status" value="1"/>
</dbReference>
<name>A0ABM5J918_DRORH</name>
<dbReference type="Pfam" id="PF05380">
    <property type="entry name" value="Peptidase_A17"/>
    <property type="match status" value="1"/>
</dbReference>
<dbReference type="Pfam" id="PF17921">
    <property type="entry name" value="Integrase_H2C2"/>
    <property type="match status" value="1"/>
</dbReference>
<proteinExistence type="predicted"/>
<dbReference type="InterPro" id="IPR012337">
    <property type="entry name" value="RNaseH-like_sf"/>
</dbReference>
<dbReference type="Proteomes" id="UP001652680">
    <property type="component" value="Unassembled WGS sequence"/>
</dbReference>
<dbReference type="InterPro" id="IPR040676">
    <property type="entry name" value="DUF5641"/>
</dbReference>
<dbReference type="Gene3D" id="3.10.10.10">
    <property type="entry name" value="HIV Type 1 Reverse Transcriptase, subunit A, domain 1"/>
    <property type="match status" value="1"/>
</dbReference>
<sequence>MEVMQAKYDYCYSVFERCAATLNETIERASVQPIHEPPTPVPLPSGCRVPPIDCEIFSGDYVHWPTFRDLFSAIYVQNPRLSGVEKLFHLNSKTSGEAKSIVALSPLTNEGFASAWENLQTRFENKRLLVNSQLKILFSLPTVSQECGNSLKHLESTVQGCLTALKIAKVDISNWDCLLVFLCSSKLPKLTLALWEQSLLNPSEIPGWEEFKTFLQGRHRTLEAIEEFKPTSTTQSRAPRPEGGPRIIHNFENRVTVNPQSCKLCPRENHPIRLCPHFLNMSVAVREQCIKQHKLCLNCFARTHMLRDCTSTHNCYTCKGRHNTLLHRGGPPQLQSASEPDLQPEIQSTPSNVQTYLAVNTQGVLLSTALIEICHLGIRYSARALIDSGSEATFISERLFNLIKFPYESIQAQVSGVNQTVAAQPRKRCQFHIGSPIKPQIQIEASAYVLPHLAGNLPSYTIPEGSLRDLPPIQLADPNFYQSSQIDVLIGADILPSIILGGFHSNVCGTLLGQETIFGWILCGPIAENPTNRISSFSARLSVTESQLDGILTKFWEVEDVPVKPGKESSSVCENNFQQTTTRDKEGRYVVSLPFKEPNKINLGHSRSIALAQFLRNEVRLSKNALLRKQYNSVIQEYLDLGHMHLVSPNDDSSNFYLPHHAVFKPDSTTTKVRVVFNASNKSSNGYSLNDILHTGPVLQSDLTTQILKWRFFKYVFNADITKMYRQILVHSDHTRFQRILFRDKEGKLCDYELNTVTFGVNCAPFLAIRVLKQLAHDVRDQYPLASDIISSFMYVDDVLAGTHTQQSAISAIKELRGALESAGFPLRKWTSNEKKLLQGIPKEHLIRADFLELEDASMAKTLGIRWHATSDSFLFLPMDISLQTTYTKREVLSQIAKLFDPAGWLSPFIVRAKMLMQEIWLRELSWDQPLPTDLVTRWRNFLEGYQTLKEVRIPRWVRFHPAAKLQYHGFCDASQSAYGAAIFVRVETTDGCFTHLLLSKTRVAPVKSLSIPRLELCGAVLLSEMPPTQYDTYYWTDSTIVLAWLSKPACTWTTFVANKVAKVDQLTNREQWFHVKSEDNPADLASRGVSVHELKDSNLWWHGPEWLRHNQEQWPLNSSVPLETELEQRPIRCNVATAPPKNDILERFSAFERALRVLAYVFRFARMCRKQNVNIKAELTAAELSDVQERLIVLTQLNEYPIECKALGKKQHIPVSSTISNLNPFIDSHGVLRASGRLRASEMLSYDEKHPIIIPARCTFAKLLALFTHRISLHGGNQLMIRLIRSKYWIPKLRNLVRDTIHSCRVCTIHRQKLQTQLMGDLPCARSTFSRAFTHTGVDFAGPFDIKNYLGRGCKITKGYVCVFVCFSTRAIHLEATSDLTTEKFLAAFSRFSARRGCPHHIYSDNGKTFVGASTSLSKDFIEATRSLILSKYSFQNVTWHINPPGAPHMEGLWEAGVKIFKTHFYKQTAGGKYTFEELATLLSKIEACLNSRPISPMSEDPTDLVAFSPEHFLVGGPLLSVTEPEIKENPISILNRWQRLKALHQQFCLRWKEEYLKELHKRTKWQFPTRDIQTGDMVVLKEENLPPNEWRLGRIQLVCPGADGKTRVADVLTARGIIRRPIAKMIRLPMEASSSE</sequence>
<reference evidence="2" key="2">
    <citation type="submission" date="2025-05" db="UniProtKB">
        <authorList>
            <consortium name="EnsemblMetazoa"/>
        </authorList>
    </citation>
    <scope>IDENTIFICATION</scope>
</reference>
<dbReference type="InterPro" id="IPR008042">
    <property type="entry name" value="Retrotrans_Pao"/>
</dbReference>
<dbReference type="Gene3D" id="3.30.420.10">
    <property type="entry name" value="Ribonuclease H-like superfamily/Ribonuclease H"/>
    <property type="match status" value="1"/>
</dbReference>
<evidence type="ECO:0000259" key="1">
    <source>
        <dbReference type="PROSITE" id="PS50994"/>
    </source>
</evidence>
<dbReference type="Gene3D" id="2.40.70.10">
    <property type="entry name" value="Acid Proteases"/>
    <property type="match status" value="1"/>
</dbReference>
<dbReference type="InterPro" id="IPR041588">
    <property type="entry name" value="Integrase_H2C2"/>
</dbReference>
<dbReference type="InterPro" id="IPR005312">
    <property type="entry name" value="DUF1759"/>
</dbReference>
<feature type="domain" description="Integrase catalytic" evidence="1">
    <location>
        <begin position="1320"/>
        <end position="1519"/>
    </location>
</feature>
<dbReference type="SUPFAM" id="SSF53098">
    <property type="entry name" value="Ribonuclease H-like"/>
    <property type="match status" value="1"/>
</dbReference>
<evidence type="ECO:0000313" key="3">
    <source>
        <dbReference type="Proteomes" id="UP001652680"/>
    </source>
</evidence>
<dbReference type="PROSITE" id="PS50994">
    <property type="entry name" value="INTEGRASE"/>
    <property type="match status" value="1"/>
</dbReference>
<dbReference type="PANTHER" id="PTHR47331:SF1">
    <property type="entry name" value="GAG-LIKE PROTEIN"/>
    <property type="match status" value="1"/>
</dbReference>
<dbReference type="InterPro" id="IPR021109">
    <property type="entry name" value="Peptidase_aspartic_dom_sf"/>
</dbReference>
<dbReference type="Pfam" id="PF18701">
    <property type="entry name" value="DUF5641"/>
    <property type="match status" value="1"/>
</dbReference>
<protein>
    <recommendedName>
        <fullName evidence="1">Integrase catalytic domain-containing protein</fullName>
    </recommendedName>
</protein>
<accession>A0ABM5J918</accession>
<dbReference type="PANTHER" id="PTHR47331">
    <property type="entry name" value="PHD-TYPE DOMAIN-CONTAINING PROTEIN"/>
    <property type="match status" value="1"/>
</dbReference>
<dbReference type="InterPro" id="IPR036397">
    <property type="entry name" value="RNaseH_sf"/>
</dbReference>
<reference evidence="3" key="1">
    <citation type="journal article" date="2021" name="Elife">
        <title>Highly contiguous assemblies of 101 drosophilid genomes.</title>
        <authorList>
            <person name="Kim B.Y."/>
            <person name="Wang J.R."/>
            <person name="Miller D.E."/>
            <person name="Barmina O."/>
            <person name="Delaney E."/>
            <person name="Thompson A."/>
            <person name="Comeault A.A."/>
            <person name="Peede D."/>
            <person name="D'Agostino E.R."/>
            <person name="Pelaez J."/>
            <person name="Aguilar J.M."/>
            <person name="Haji D."/>
            <person name="Matsunaga T."/>
            <person name="Armstrong E.E."/>
            <person name="Zych M."/>
            <person name="Ogawa Y."/>
            <person name="Stamenkovic-Radak M."/>
            <person name="Jelic M."/>
            <person name="Veselinovic M.S."/>
            <person name="Tanaskovic M."/>
            <person name="Eric P."/>
            <person name="Gao J.J."/>
            <person name="Katoh T.K."/>
            <person name="Toda M.J."/>
            <person name="Watabe H."/>
            <person name="Watada M."/>
            <person name="Davis J.S."/>
            <person name="Moyle L.C."/>
            <person name="Manoli G."/>
            <person name="Bertolini E."/>
            <person name="Kostal V."/>
            <person name="Hawley R.S."/>
            <person name="Takahashi A."/>
            <person name="Jones C.D."/>
            <person name="Price D.K."/>
            <person name="Whiteman N."/>
            <person name="Kopp A."/>
            <person name="Matute D.R."/>
            <person name="Petrov D.A."/>
        </authorList>
    </citation>
    <scope>NUCLEOTIDE SEQUENCE [LARGE SCALE GENOMIC DNA]</scope>
</reference>